<proteinExistence type="predicted"/>
<evidence type="ECO:0000313" key="1">
    <source>
        <dbReference type="EMBL" id="KAA0676524.1"/>
    </source>
</evidence>
<reference evidence="1 2" key="1">
    <citation type="submission" date="2018-07" db="EMBL/GenBank/DDBJ databases">
        <title>Genome sequence of Roseomonas fauriae ATCC 49958.</title>
        <authorList>
            <person name="Sant'Anna F.H."/>
            <person name="Baldani J.I."/>
            <person name="Zilli J.E."/>
            <person name="Reis V.M."/>
            <person name="Hartmann A."/>
            <person name="Cruz L."/>
            <person name="de Souza E.M."/>
            <person name="de Oliveira Pedrosa F."/>
            <person name="Passaglia L.M.P."/>
        </authorList>
    </citation>
    <scope>NUCLEOTIDE SEQUENCE [LARGE SCALE GENOMIC DNA]</scope>
    <source>
        <strain evidence="1 2">ATCC 49958</strain>
    </source>
</reference>
<dbReference type="EMBL" id="QOKV01000044">
    <property type="protein sequence ID" value="KAA0676524.1"/>
    <property type="molecule type" value="Genomic_DNA"/>
</dbReference>
<organism evidence="1 2">
    <name type="scientific">Azospirillum brasilense</name>
    <dbReference type="NCBI Taxonomy" id="192"/>
    <lineage>
        <taxon>Bacteria</taxon>
        <taxon>Pseudomonadati</taxon>
        <taxon>Pseudomonadota</taxon>
        <taxon>Alphaproteobacteria</taxon>
        <taxon>Rhodospirillales</taxon>
        <taxon>Azospirillaceae</taxon>
        <taxon>Azospirillum</taxon>
    </lineage>
</organism>
<dbReference type="AlphaFoldDB" id="A0A6L3ARL8"/>
<dbReference type="Proteomes" id="UP000476837">
    <property type="component" value="Unassembled WGS sequence"/>
</dbReference>
<comment type="caution">
    <text evidence="1">The sequence shown here is derived from an EMBL/GenBank/DDBJ whole genome shotgun (WGS) entry which is preliminary data.</text>
</comment>
<protein>
    <submittedName>
        <fullName evidence="1">Uncharacterized protein</fullName>
    </submittedName>
</protein>
<sequence length="196" mass="21523">MAPLGYMPRLQLQNPRAHEISPTREILIMTSAIRDTALYRALDHLIRPADAVPDADDLVAMIDAHLAEVRLSSARSAAKSIEEQLKGLSMVEPSAKAGYADFWQLARERAEAGQKDPYRVVPKSSDMEIGTICRFGVEDTSETAAAACLYSLGWLSALGEFEERFDVDPLASFEEADEVVAKVCAAFPDLPETYFA</sequence>
<evidence type="ECO:0000313" key="2">
    <source>
        <dbReference type="Proteomes" id="UP000476837"/>
    </source>
</evidence>
<gene>
    <name evidence="1" type="ORF">DS837_30665</name>
</gene>
<accession>A0A6L3ARL8</accession>
<name>A0A6L3ARL8_AZOBR</name>